<dbReference type="Proteomes" id="UP000238650">
    <property type="component" value="Unassembled WGS sequence"/>
</dbReference>
<proteinExistence type="predicted"/>
<dbReference type="GO" id="GO:0003677">
    <property type="term" value="F:DNA binding"/>
    <property type="evidence" value="ECO:0007669"/>
    <property type="project" value="InterPro"/>
</dbReference>
<keyword evidence="3" id="KW-1185">Reference proteome</keyword>
<dbReference type="Pfam" id="PF13443">
    <property type="entry name" value="HTH_26"/>
    <property type="match status" value="1"/>
</dbReference>
<accession>A0A2S9QQQ0</accession>
<sequence>MSTATDTAAQHPAAIIRPGLLDRLKIHNGIRSDDALARLMGISRGTLQRYRNGEEPSLGPVVRLADAFGMALGEIVVKPEPVDADEQHEAAAS</sequence>
<gene>
    <name evidence="2" type="ORF">B4915_02245</name>
</gene>
<dbReference type="AlphaFoldDB" id="A0A2S9QQQ0"/>
<dbReference type="InterPro" id="IPR001387">
    <property type="entry name" value="Cro/C1-type_HTH"/>
</dbReference>
<protein>
    <recommendedName>
        <fullName evidence="1">HTH cro/C1-type domain-containing protein</fullName>
    </recommendedName>
</protein>
<evidence type="ECO:0000313" key="2">
    <source>
        <dbReference type="EMBL" id="PRI11919.1"/>
    </source>
</evidence>
<dbReference type="PROSITE" id="PS50943">
    <property type="entry name" value="HTH_CROC1"/>
    <property type="match status" value="1"/>
</dbReference>
<dbReference type="OrthoDB" id="4412498at2"/>
<feature type="domain" description="HTH cro/C1-type" evidence="1">
    <location>
        <begin position="35"/>
        <end position="75"/>
    </location>
</feature>
<dbReference type="SUPFAM" id="SSF47413">
    <property type="entry name" value="lambda repressor-like DNA-binding domains"/>
    <property type="match status" value="1"/>
</dbReference>
<comment type="caution">
    <text evidence="2">The sequence shown here is derived from an EMBL/GenBank/DDBJ whole genome shotgun (WGS) entry which is preliminary data.</text>
</comment>
<evidence type="ECO:0000259" key="1">
    <source>
        <dbReference type="PROSITE" id="PS50943"/>
    </source>
</evidence>
<dbReference type="InterPro" id="IPR010982">
    <property type="entry name" value="Lambda_DNA-bd_dom_sf"/>
</dbReference>
<dbReference type="Gene3D" id="1.10.260.40">
    <property type="entry name" value="lambda repressor-like DNA-binding domains"/>
    <property type="match status" value="1"/>
</dbReference>
<evidence type="ECO:0000313" key="3">
    <source>
        <dbReference type="Proteomes" id="UP000238650"/>
    </source>
</evidence>
<reference evidence="2 3" key="1">
    <citation type="journal article" date="2017" name="New Microbes New Infect">
        <title>Genome sequence of 'Leucobacter massiliensis' sp. nov. isolated from human pharynx after travel to the 2014 Hajj.</title>
        <authorList>
            <person name="Leangapichart T."/>
            <person name="Gautret P."/>
            <person name="Nguyen T.T."/>
            <person name="Armstrong N."/>
            <person name="Rolain J.M."/>
        </authorList>
    </citation>
    <scope>NUCLEOTIDE SEQUENCE [LARGE SCALE GENOMIC DNA]</scope>
    <source>
        <strain evidence="2 3">122RC15</strain>
    </source>
</reference>
<dbReference type="SMART" id="SM00530">
    <property type="entry name" value="HTH_XRE"/>
    <property type="match status" value="1"/>
</dbReference>
<organism evidence="2 3">
    <name type="scientific">Leucobacter massiliensis</name>
    <dbReference type="NCBI Taxonomy" id="1686285"/>
    <lineage>
        <taxon>Bacteria</taxon>
        <taxon>Bacillati</taxon>
        <taxon>Actinomycetota</taxon>
        <taxon>Actinomycetes</taxon>
        <taxon>Micrococcales</taxon>
        <taxon>Microbacteriaceae</taxon>
        <taxon>Leucobacter</taxon>
    </lineage>
</organism>
<dbReference type="EMBL" id="MWZD01000013">
    <property type="protein sequence ID" value="PRI11919.1"/>
    <property type="molecule type" value="Genomic_DNA"/>
</dbReference>
<dbReference type="RefSeq" id="WP_105804232.1">
    <property type="nucleotide sequence ID" value="NZ_MWZD01000013.1"/>
</dbReference>
<dbReference type="CDD" id="cd00093">
    <property type="entry name" value="HTH_XRE"/>
    <property type="match status" value="1"/>
</dbReference>
<name>A0A2S9QQQ0_9MICO</name>